<keyword evidence="9 18" id="KW-0547">Nucleotide-binding</keyword>
<dbReference type="Pfam" id="PF08282">
    <property type="entry name" value="Hydrolase_3"/>
    <property type="match status" value="1"/>
</dbReference>
<dbReference type="STRING" id="94237.ENSMMOP00000001495"/>
<evidence type="ECO:0000256" key="1">
    <source>
        <dbReference type="ARBA" id="ARBA00004651"/>
    </source>
</evidence>
<keyword evidence="8" id="KW-0479">Metal-binding</keyword>
<dbReference type="GO" id="GO:0005886">
    <property type="term" value="C:plasma membrane"/>
    <property type="evidence" value="ECO:0007669"/>
    <property type="project" value="UniProtKB-SubCell"/>
</dbReference>
<dbReference type="NCBIfam" id="TIGR01494">
    <property type="entry name" value="ATPase_P-type"/>
    <property type="match status" value="3"/>
</dbReference>
<reference evidence="21" key="1">
    <citation type="submission" date="2025-08" db="UniProtKB">
        <authorList>
            <consortium name="Ensembl"/>
        </authorList>
    </citation>
    <scope>IDENTIFICATION</scope>
</reference>
<keyword evidence="15 18" id="KW-1133">Transmembrane helix</keyword>
<dbReference type="FunFam" id="3.40.50.1000:FF:000007">
    <property type="entry name" value="Calcium-transporting ATPase"/>
    <property type="match status" value="1"/>
</dbReference>
<evidence type="ECO:0000256" key="18">
    <source>
        <dbReference type="RuleBase" id="RU361146"/>
    </source>
</evidence>
<feature type="transmembrane region" description="Helical" evidence="18">
    <location>
        <begin position="150"/>
        <end position="169"/>
    </location>
</feature>
<dbReference type="Ensembl" id="ENSMMOT00000001523.1">
    <property type="protein sequence ID" value="ENSMMOP00000001495.1"/>
    <property type="gene ID" value="ENSMMOG00000001257.1"/>
</dbReference>
<dbReference type="SUPFAM" id="SSF81653">
    <property type="entry name" value="Calcium ATPase, transduction domain A"/>
    <property type="match status" value="1"/>
</dbReference>
<dbReference type="InterPro" id="IPR036412">
    <property type="entry name" value="HAD-like_sf"/>
</dbReference>
<dbReference type="GO" id="GO:0005388">
    <property type="term" value="F:P-type calcium transporter activity"/>
    <property type="evidence" value="ECO:0007669"/>
    <property type="project" value="UniProtKB-EC"/>
</dbReference>
<keyword evidence="13" id="KW-0112">Calmodulin-binding</keyword>
<name>A0A3Q4AC20_MOLML</name>
<dbReference type="Pfam" id="PF12424">
    <property type="entry name" value="ATP_Ca_trans_C"/>
    <property type="match status" value="1"/>
</dbReference>
<comment type="function">
    <text evidence="18">Catalyzes the hydrolysis of ATP coupled with the transport of calcium.</text>
</comment>
<evidence type="ECO:0000256" key="16">
    <source>
        <dbReference type="ARBA" id="ARBA00023065"/>
    </source>
</evidence>
<dbReference type="PROSITE" id="PS00154">
    <property type="entry name" value="ATPASE_E1_E2"/>
    <property type="match status" value="1"/>
</dbReference>
<dbReference type="InterPro" id="IPR022141">
    <property type="entry name" value="ATP_Ca_trans_C"/>
</dbReference>
<evidence type="ECO:0000256" key="3">
    <source>
        <dbReference type="ARBA" id="ARBA00022448"/>
    </source>
</evidence>
<evidence type="ECO:0000256" key="13">
    <source>
        <dbReference type="ARBA" id="ARBA00022860"/>
    </source>
</evidence>
<dbReference type="SFLD" id="SFLDF00027">
    <property type="entry name" value="p-type_atpase"/>
    <property type="match status" value="1"/>
</dbReference>
<sequence>MANNSFRGSKQGRRGEANHEAEFSCSLQELRSLMELRGTESLLRIQECYGDVNGLCARLRTSPVEGLDGKSEDIERRKQEFGQNLIPPKKPKTFVQLVWEALQDVTLIILEVAAIISLGLSFYSPPDADRQNCGKAAGGFEDEGDAETGWIEGAAILLSVVCVVLVTAFNDWSKEKQFRGLQSRIEQEQKFTVARGGQVIQIKVSDIVVGDIAQVKYGDLLPADGILIQGNDLKIDESSLTGESDHVKKSLDKDPMLLSGTHVMEGSGKMVVTAVGVNSQTGIIFTLLGASEEGDGDEEKADKDKRKKEKEKKKEERKRREKKDKKRKNKDGATVEMQPLNEDGESEKKKSLPKKEKSVLQGKLTKLAVQIGKAGLFMSSVTVLILITRFLIDTFWIQGVSWTNECMPIYVQFLVKFFIIGVTVLVVAVPEGLPLAVTISLAYSVKVSRRYNNLVRHLDACETMGNATAICSDKTGTLTMNRMTVVQAYIAGRYYKKVPEPDLIPTKILDLLVLGIGVNCAYTTKIMPPEKEGGLPRQVGNKTECALLGLSLDLHRDYQTIRNEIPEERLFKVYTFNSVRKSMSTVLKNHDGSYRMFSKGASEILLKKCCKIVAANGEAKAFKPRDRDDLGKKVIEPMASEGLRTICLAYRDFISSEGEPNWDDEANILTGLTCIAIVGIEDPVRPEVPEAIRKCQRAGITVRMVTGDNINTARAIATKCGILQPGDDFLCMEGREFNRRIRNELGEIEQERIDKIWPKLRVLARSSPTDKHTLVKGIIDSTVLEQRQVVAVTGDGTNDGPALKKADVGFAMGIAGTDVAKEASDIILTDDNFSSIVKAVMWGRNVYDSISKFLQFQLTVNVVAVTVAFTGACITQDSPLKAVQMLWVNLIMDTFASLALATEPPTEALLLRNPYGRKKPLISRTMMKNILGHGVYQLTVIFVLLFVGETMFDIDCGRNAPLHAPPSEHYTIVFNTFVLMQIFNELNARKIHGERNVFDGVFNNPIFCSILLGTLIVQILIVQFGGKPFSCVSLTIEQWLWCILFGLGSLLWGQLVSSVPTSWLKFLKTAGHGTQQEEIPEEELEEMKDQDEIDHAEMELKRGQVLWCRGLNRIQTQIRVVNAFRDNLSPYEGLETPEARSSIHNFMTHPEFRIDDSETQIPLIDEVEGEDDPPTKRNSIVIPPPLTGLSNLPPLTSTPNQNNNAMDCIVPQHKDASRPGLIPPNSAGLPPCPGSPLHSLETSL</sequence>
<evidence type="ECO:0000256" key="10">
    <source>
        <dbReference type="ARBA" id="ARBA00022837"/>
    </source>
</evidence>
<feature type="transmembrane region" description="Helical" evidence="18">
    <location>
        <begin position="417"/>
        <end position="443"/>
    </location>
</feature>
<dbReference type="FunFam" id="1.20.1110.10:FF:000002">
    <property type="entry name" value="Calcium-transporting ATPase"/>
    <property type="match status" value="1"/>
</dbReference>
<dbReference type="CDD" id="cd02081">
    <property type="entry name" value="P-type_ATPase_Ca_PMCA-like"/>
    <property type="match status" value="1"/>
</dbReference>
<dbReference type="Pfam" id="PF13246">
    <property type="entry name" value="Cation_ATPase"/>
    <property type="match status" value="1"/>
</dbReference>
<keyword evidence="10 18" id="KW-0106">Calcium</keyword>
<dbReference type="InterPro" id="IPR018303">
    <property type="entry name" value="ATPase_P-typ_P_site"/>
</dbReference>
<dbReference type="Gene3D" id="1.20.1110.10">
    <property type="entry name" value="Calcium-transporting ATPase, transmembrane domain"/>
    <property type="match status" value="3"/>
</dbReference>
<dbReference type="GO" id="GO:0016887">
    <property type="term" value="F:ATP hydrolysis activity"/>
    <property type="evidence" value="ECO:0007669"/>
    <property type="project" value="InterPro"/>
</dbReference>
<dbReference type="GO" id="GO:0051480">
    <property type="term" value="P:regulation of cytosolic calcium ion concentration"/>
    <property type="evidence" value="ECO:0007669"/>
    <property type="project" value="TreeGrafter"/>
</dbReference>
<dbReference type="SFLD" id="SFLDS00003">
    <property type="entry name" value="Haloacid_Dehalogenase"/>
    <property type="match status" value="1"/>
</dbReference>
<dbReference type="InterPro" id="IPR001757">
    <property type="entry name" value="P_typ_ATPase"/>
</dbReference>
<evidence type="ECO:0000256" key="14">
    <source>
        <dbReference type="ARBA" id="ARBA00022967"/>
    </source>
</evidence>
<keyword evidence="14" id="KW-1278">Translocase</keyword>
<feature type="domain" description="Cation-transporting P-type ATPase N-terminal" evidence="20">
    <location>
        <begin position="46"/>
        <end position="122"/>
    </location>
</feature>
<dbReference type="FunFam" id="1.20.1110.10:FF:000001">
    <property type="entry name" value="Calcium-transporting ATPase"/>
    <property type="match status" value="1"/>
</dbReference>
<keyword evidence="6 18" id="KW-0109">Calcium transport</keyword>
<dbReference type="Gene3D" id="2.70.150.10">
    <property type="entry name" value="Calcium-transporting ATPase, cytoplasmic transduction domain A"/>
    <property type="match status" value="1"/>
</dbReference>
<keyword evidence="11 18" id="KW-0067">ATP-binding</keyword>
<dbReference type="InterPro" id="IPR023298">
    <property type="entry name" value="ATPase_P-typ_TM_dom_sf"/>
</dbReference>
<feature type="transmembrane region" description="Helical" evidence="18">
    <location>
        <begin position="97"/>
        <end position="120"/>
    </location>
</feature>
<dbReference type="GO" id="GO:0046872">
    <property type="term" value="F:metal ion binding"/>
    <property type="evidence" value="ECO:0007669"/>
    <property type="project" value="UniProtKB-KW"/>
</dbReference>
<dbReference type="FunFam" id="1.20.1110.10:FF:000013">
    <property type="entry name" value="Calcium-transporting ATPase"/>
    <property type="match status" value="1"/>
</dbReference>
<organism evidence="21 22">
    <name type="scientific">Mola mola</name>
    <name type="common">Ocean sunfish</name>
    <name type="synonym">Tetraodon mola</name>
    <dbReference type="NCBI Taxonomy" id="94237"/>
    <lineage>
        <taxon>Eukaryota</taxon>
        <taxon>Metazoa</taxon>
        <taxon>Chordata</taxon>
        <taxon>Craniata</taxon>
        <taxon>Vertebrata</taxon>
        <taxon>Euteleostomi</taxon>
        <taxon>Actinopterygii</taxon>
        <taxon>Neopterygii</taxon>
        <taxon>Teleostei</taxon>
        <taxon>Neoteleostei</taxon>
        <taxon>Acanthomorphata</taxon>
        <taxon>Eupercaria</taxon>
        <taxon>Tetraodontiformes</taxon>
        <taxon>Molidae</taxon>
        <taxon>Mola</taxon>
    </lineage>
</organism>
<dbReference type="Pfam" id="PF00690">
    <property type="entry name" value="Cation_ATPase_N"/>
    <property type="match status" value="1"/>
</dbReference>
<dbReference type="Pfam" id="PF00689">
    <property type="entry name" value="Cation_ATPase_C"/>
    <property type="match status" value="1"/>
</dbReference>
<dbReference type="InterPro" id="IPR008250">
    <property type="entry name" value="ATPase_P-typ_transduc_dom_A_sf"/>
</dbReference>
<dbReference type="PANTHER" id="PTHR24093">
    <property type="entry name" value="CATION TRANSPORTING ATPASE"/>
    <property type="match status" value="1"/>
</dbReference>
<evidence type="ECO:0000313" key="22">
    <source>
        <dbReference type="Proteomes" id="UP000261620"/>
    </source>
</evidence>
<keyword evidence="22" id="KW-1185">Reference proteome</keyword>
<reference evidence="21" key="2">
    <citation type="submission" date="2025-09" db="UniProtKB">
        <authorList>
            <consortium name="Ensembl"/>
        </authorList>
    </citation>
    <scope>IDENTIFICATION</scope>
</reference>
<dbReference type="InterPro" id="IPR044492">
    <property type="entry name" value="P_typ_ATPase_HD_dom"/>
</dbReference>
<comment type="catalytic activity">
    <reaction evidence="18">
        <text>Ca(2+)(in) + ATP + H2O = Ca(2+)(out) + ADP + phosphate + H(+)</text>
        <dbReference type="Rhea" id="RHEA:18105"/>
        <dbReference type="ChEBI" id="CHEBI:15377"/>
        <dbReference type="ChEBI" id="CHEBI:15378"/>
        <dbReference type="ChEBI" id="CHEBI:29108"/>
        <dbReference type="ChEBI" id="CHEBI:30616"/>
        <dbReference type="ChEBI" id="CHEBI:43474"/>
        <dbReference type="ChEBI" id="CHEBI:456216"/>
        <dbReference type="EC" id="7.2.2.10"/>
    </reaction>
</comment>
<dbReference type="PRINTS" id="PR00119">
    <property type="entry name" value="CATATPASE"/>
</dbReference>
<dbReference type="InterPro" id="IPR006408">
    <property type="entry name" value="P-type_ATPase_IIB"/>
</dbReference>
<dbReference type="SUPFAM" id="SSF81660">
    <property type="entry name" value="Metal cation-transporting ATPase, ATP-binding domain N"/>
    <property type="match status" value="1"/>
</dbReference>
<feature type="transmembrane region" description="Helical" evidence="18">
    <location>
        <begin position="930"/>
        <end position="948"/>
    </location>
</feature>
<dbReference type="SMART" id="SM00831">
    <property type="entry name" value="Cation_ATPase_N"/>
    <property type="match status" value="1"/>
</dbReference>
<dbReference type="Pfam" id="PF00122">
    <property type="entry name" value="E1-E2_ATPase"/>
    <property type="match status" value="1"/>
</dbReference>
<evidence type="ECO:0000256" key="11">
    <source>
        <dbReference type="ARBA" id="ARBA00022840"/>
    </source>
</evidence>
<evidence type="ECO:0000256" key="2">
    <source>
        <dbReference type="ARBA" id="ARBA00006124"/>
    </source>
</evidence>
<dbReference type="InterPro" id="IPR059000">
    <property type="entry name" value="ATPase_P-type_domA"/>
</dbReference>
<dbReference type="InterPro" id="IPR023214">
    <property type="entry name" value="HAD_sf"/>
</dbReference>
<evidence type="ECO:0000256" key="4">
    <source>
        <dbReference type="ARBA" id="ARBA00022475"/>
    </source>
</evidence>
<dbReference type="Gene3D" id="3.40.50.1000">
    <property type="entry name" value="HAD superfamily/HAD-like"/>
    <property type="match status" value="1"/>
</dbReference>
<dbReference type="SUPFAM" id="SSF56784">
    <property type="entry name" value="HAD-like"/>
    <property type="match status" value="1"/>
</dbReference>
<accession>A0A3Q4AC20</accession>
<feature type="transmembrane region" description="Helical" evidence="18">
    <location>
        <begin position="1038"/>
        <end position="1059"/>
    </location>
</feature>
<dbReference type="Proteomes" id="UP000261620">
    <property type="component" value="Unplaced"/>
</dbReference>
<evidence type="ECO:0000256" key="12">
    <source>
        <dbReference type="ARBA" id="ARBA00022842"/>
    </source>
</evidence>
<dbReference type="FunFam" id="3.40.1110.10:FF:000002">
    <property type="entry name" value="Calcium-transporting ATPase"/>
    <property type="match status" value="1"/>
</dbReference>
<proteinExistence type="inferred from homology"/>
<evidence type="ECO:0000256" key="8">
    <source>
        <dbReference type="ARBA" id="ARBA00022723"/>
    </source>
</evidence>
<dbReference type="InterPro" id="IPR023299">
    <property type="entry name" value="ATPase_P-typ_cyto_dom_N"/>
</dbReference>
<dbReference type="AlphaFoldDB" id="A0A3Q4AC20"/>
<protein>
    <recommendedName>
        <fullName evidence="18">Calcium-transporting ATPase</fullName>
        <ecNumber evidence="18">7.2.2.10</ecNumber>
    </recommendedName>
</protein>
<feature type="transmembrane region" description="Helical" evidence="18">
    <location>
        <begin position="968"/>
        <end position="986"/>
    </location>
</feature>
<evidence type="ECO:0000256" key="19">
    <source>
        <dbReference type="SAM" id="MobiDB-lite"/>
    </source>
</evidence>
<keyword evidence="7 18" id="KW-0812">Transmembrane</keyword>
<feature type="region of interest" description="Disordered" evidence="19">
    <location>
        <begin position="1214"/>
        <end position="1244"/>
    </location>
</feature>
<keyword evidence="16 18" id="KW-0406">Ion transport</keyword>
<dbReference type="SFLD" id="SFLDG00002">
    <property type="entry name" value="C1.7:_P-type_atpase_like"/>
    <property type="match status" value="1"/>
</dbReference>
<comment type="similarity">
    <text evidence="2 18">Belongs to the cation transport ATPase (P-type) (TC 3.A.3) family. Type IIB subfamily.</text>
</comment>
<dbReference type="FunFam" id="2.70.150.10:FF:000001">
    <property type="entry name" value="Calcium-transporting ATPase"/>
    <property type="match status" value="1"/>
</dbReference>
<dbReference type="NCBIfam" id="TIGR01517">
    <property type="entry name" value="ATPase-IIB_Ca"/>
    <property type="match status" value="1"/>
</dbReference>
<dbReference type="InterPro" id="IPR006068">
    <property type="entry name" value="ATPase_P-typ_cation-transptr_C"/>
</dbReference>
<dbReference type="PANTHER" id="PTHR24093:SF523">
    <property type="entry name" value="CALCIUM-TRANSPORTING ATPASE"/>
    <property type="match status" value="1"/>
</dbReference>
<evidence type="ECO:0000256" key="17">
    <source>
        <dbReference type="ARBA" id="ARBA00023136"/>
    </source>
</evidence>
<feature type="compositionally biased region" description="Basic and acidic residues" evidence="19">
    <location>
        <begin position="346"/>
        <end position="355"/>
    </location>
</feature>
<dbReference type="PRINTS" id="PR00121">
    <property type="entry name" value="NAKATPASE"/>
</dbReference>
<evidence type="ECO:0000256" key="15">
    <source>
        <dbReference type="ARBA" id="ARBA00022989"/>
    </source>
</evidence>
<keyword evidence="4" id="KW-1003">Cell membrane</keyword>
<dbReference type="Gene3D" id="3.40.1110.10">
    <property type="entry name" value="Calcium-transporting ATPase, cytoplasmic domain N"/>
    <property type="match status" value="1"/>
</dbReference>
<comment type="caution">
    <text evidence="18">Lacks conserved residue(s) required for the propagation of feature annotation.</text>
</comment>
<dbReference type="GO" id="GO:0005524">
    <property type="term" value="F:ATP binding"/>
    <property type="evidence" value="ECO:0007669"/>
    <property type="project" value="UniProtKB-KW"/>
</dbReference>
<dbReference type="EC" id="7.2.2.10" evidence="18"/>
<keyword evidence="12" id="KW-0460">Magnesium</keyword>
<keyword evidence="3 18" id="KW-0813">Transport</keyword>
<feature type="region of interest" description="Disordered" evidence="19">
    <location>
        <begin position="1168"/>
        <end position="1192"/>
    </location>
</feature>
<dbReference type="GO" id="GO:0005516">
    <property type="term" value="F:calmodulin binding"/>
    <property type="evidence" value="ECO:0007669"/>
    <property type="project" value="UniProtKB-KW"/>
</dbReference>
<dbReference type="InterPro" id="IPR004014">
    <property type="entry name" value="ATPase_P-typ_cation-transptr_N"/>
</dbReference>
<evidence type="ECO:0000256" key="7">
    <source>
        <dbReference type="ARBA" id="ARBA00022692"/>
    </source>
</evidence>
<comment type="subcellular location">
    <subcellularLocation>
        <location evidence="1">Cell membrane</location>
        <topology evidence="1">Multi-pass membrane protein</topology>
    </subcellularLocation>
    <subcellularLocation>
        <location evidence="18">Membrane</location>
        <topology evidence="18">Multi-pass membrane protein</topology>
    </subcellularLocation>
</comment>
<evidence type="ECO:0000259" key="20">
    <source>
        <dbReference type="SMART" id="SM00831"/>
    </source>
</evidence>
<evidence type="ECO:0000256" key="6">
    <source>
        <dbReference type="ARBA" id="ARBA00022568"/>
    </source>
</evidence>
<dbReference type="SUPFAM" id="SSF81665">
    <property type="entry name" value="Calcium ATPase, transmembrane domain M"/>
    <property type="match status" value="1"/>
</dbReference>
<dbReference type="OMA" id="CFVLWFG"/>
<keyword evidence="17 18" id="KW-0472">Membrane</keyword>
<feature type="transmembrane region" description="Helical" evidence="18">
    <location>
        <begin position="376"/>
        <end position="397"/>
    </location>
</feature>
<keyword evidence="5" id="KW-0597">Phosphoprotein</keyword>
<evidence type="ECO:0000313" key="21">
    <source>
        <dbReference type="Ensembl" id="ENSMMOP00000001495.1"/>
    </source>
</evidence>
<feature type="compositionally biased region" description="Basic residues" evidence="19">
    <location>
        <begin position="305"/>
        <end position="329"/>
    </location>
</feature>
<evidence type="ECO:0000256" key="5">
    <source>
        <dbReference type="ARBA" id="ARBA00022553"/>
    </source>
</evidence>
<feature type="transmembrane region" description="Helical" evidence="18">
    <location>
        <begin position="1006"/>
        <end position="1026"/>
    </location>
</feature>
<evidence type="ECO:0000256" key="9">
    <source>
        <dbReference type="ARBA" id="ARBA00022741"/>
    </source>
</evidence>
<feature type="region of interest" description="Disordered" evidence="19">
    <location>
        <begin position="293"/>
        <end position="355"/>
    </location>
</feature>
<dbReference type="GO" id="GO:0030165">
    <property type="term" value="F:PDZ domain binding"/>
    <property type="evidence" value="ECO:0007669"/>
    <property type="project" value="TreeGrafter"/>
</dbReference>